<proteinExistence type="predicted"/>
<name>A0A4Y5FFL8_9CAUD</name>
<dbReference type="EMBL" id="MK504444">
    <property type="protein sequence ID" value="QBJ03680.1"/>
    <property type="molecule type" value="Genomic_DNA"/>
</dbReference>
<gene>
    <name evidence="1" type="ORF">UCC3521_0142</name>
</gene>
<organism evidence="1 2">
    <name type="scientific">Lactobacillus phage 3-521</name>
    <dbReference type="NCBI Taxonomy" id="2510943"/>
    <lineage>
        <taxon>Viruses</taxon>
        <taxon>Duplodnaviria</taxon>
        <taxon>Heunggongvirae</taxon>
        <taxon>Uroviricota</taxon>
        <taxon>Caudoviricetes</taxon>
        <taxon>Herelleviridae</taxon>
        <taxon>Watanabevirus</taxon>
        <taxon>Watanabevirus wv3521</taxon>
    </lineage>
</organism>
<evidence type="ECO:0000313" key="2">
    <source>
        <dbReference type="Proteomes" id="UP000309991"/>
    </source>
</evidence>
<dbReference type="Proteomes" id="UP000309991">
    <property type="component" value="Segment"/>
</dbReference>
<accession>A0A4Y5FFL8</accession>
<protein>
    <submittedName>
        <fullName evidence="1">Uncharacterized protein</fullName>
    </submittedName>
</protein>
<reference evidence="1 2" key="1">
    <citation type="submission" date="2019-02" db="EMBL/GenBank/DDBJ databases">
        <title>Isolation of virulent Lactobacillus brevis phages.</title>
        <authorList>
            <person name="Feyereisen M."/>
            <person name="Mahony J."/>
            <person name="O'Sullivan T."/>
            <person name="van Sinderen D."/>
        </authorList>
    </citation>
    <scope>NUCLEOTIDE SEQUENCE [LARGE SCALE GENOMIC DNA]</scope>
</reference>
<keyword evidence="2" id="KW-1185">Reference proteome</keyword>
<evidence type="ECO:0000313" key="1">
    <source>
        <dbReference type="EMBL" id="QBJ03680.1"/>
    </source>
</evidence>
<sequence length="39" mass="4580">MSINLGFLIIALLAAWKFIDLVWWALSADWKAILNDWFN</sequence>